<sequence length="108" mass="12009">MKCHCHSGTRNDMISGIQRSCNAYFATTYRKILDKNGNASAGIDTWSNHAKSFGLGEFLNNDLYVGQKGRIPDRAYYKHIYPNTFYSTYTISNAIGQGGSCHNTNSIS</sequence>
<evidence type="ECO:0000313" key="1">
    <source>
        <dbReference type="EMBL" id="GAL79151.1"/>
    </source>
</evidence>
<dbReference type="InterPro" id="IPR012338">
    <property type="entry name" value="Beta-lactam/transpept-like"/>
</dbReference>
<gene>
    <name evidence="1" type="ORF">JCM19274_4236</name>
</gene>
<protein>
    <submittedName>
        <fullName evidence="1">Penicillin-binding protein 2</fullName>
    </submittedName>
</protein>
<dbReference type="AlphaFoldDB" id="A0A090WQ50"/>
<evidence type="ECO:0000313" key="2">
    <source>
        <dbReference type="Proteomes" id="UP000029643"/>
    </source>
</evidence>
<organism evidence="1 2">
    <name type="scientific">Algibacter lectus</name>
    <dbReference type="NCBI Taxonomy" id="221126"/>
    <lineage>
        <taxon>Bacteria</taxon>
        <taxon>Pseudomonadati</taxon>
        <taxon>Bacteroidota</taxon>
        <taxon>Flavobacteriia</taxon>
        <taxon>Flavobacteriales</taxon>
        <taxon>Flavobacteriaceae</taxon>
        <taxon>Algibacter</taxon>
    </lineage>
</organism>
<accession>A0A090WQ50</accession>
<reference evidence="1 2" key="1">
    <citation type="journal article" date="2014" name="Genome Announc.">
        <title>Draft Genome Sequences of Marine Flavobacterium Algibacter lectus Strains SS8 and NR4.</title>
        <authorList>
            <person name="Takatani N."/>
            <person name="Nakanishi M."/>
            <person name="Meirelles P."/>
            <person name="Mino S."/>
            <person name="Suda W."/>
            <person name="Oshima K."/>
            <person name="Hattori M."/>
            <person name="Ohkuma M."/>
            <person name="Hosokawa M."/>
            <person name="Miyashita K."/>
            <person name="Thompson F.L."/>
            <person name="Niwa A."/>
            <person name="Sawabe T."/>
            <person name="Sawabe T."/>
        </authorList>
    </citation>
    <scope>NUCLEOTIDE SEQUENCE [LARGE SCALE GENOMIC DNA]</scope>
    <source>
        <strain evidence="2">JCM19274</strain>
    </source>
</reference>
<dbReference type="Gene3D" id="3.40.710.10">
    <property type="entry name" value="DD-peptidase/beta-lactamase superfamily"/>
    <property type="match status" value="1"/>
</dbReference>
<dbReference type="Proteomes" id="UP000029643">
    <property type="component" value="Unassembled WGS sequence"/>
</dbReference>
<proteinExistence type="predicted"/>
<dbReference type="SUPFAM" id="SSF56601">
    <property type="entry name" value="beta-lactamase/transpeptidase-like"/>
    <property type="match status" value="1"/>
</dbReference>
<name>A0A090WQ50_9FLAO</name>
<comment type="caution">
    <text evidence="1">The sequence shown here is derived from an EMBL/GenBank/DDBJ whole genome shotgun (WGS) entry which is preliminary data.</text>
</comment>
<dbReference type="EMBL" id="BBNU01000005">
    <property type="protein sequence ID" value="GAL79151.1"/>
    <property type="molecule type" value="Genomic_DNA"/>
</dbReference>